<evidence type="ECO:0000256" key="1">
    <source>
        <dbReference type="SAM" id="Phobius"/>
    </source>
</evidence>
<dbReference type="InterPro" id="IPR011055">
    <property type="entry name" value="Dup_hybrid_motif"/>
</dbReference>
<gene>
    <name evidence="3" type="ORF">RT717_03630</name>
</gene>
<keyword evidence="1" id="KW-0472">Membrane</keyword>
<feature type="transmembrane region" description="Helical" evidence="1">
    <location>
        <begin position="25"/>
        <end position="51"/>
    </location>
</feature>
<feature type="domain" description="M23ase beta-sheet core" evidence="2">
    <location>
        <begin position="201"/>
        <end position="297"/>
    </location>
</feature>
<accession>A0ABZ0IRM3</accession>
<name>A0ABZ0IRM3_9BACT</name>
<dbReference type="Pfam" id="PF01551">
    <property type="entry name" value="Peptidase_M23"/>
    <property type="match status" value="1"/>
</dbReference>
<keyword evidence="1" id="KW-1133">Transmembrane helix</keyword>
<dbReference type="RefSeq" id="WP_317490375.1">
    <property type="nucleotide sequence ID" value="NZ_CP136051.1"/>
</dbReference>
<organism evidence="3 4">
    <name type="scientific">Imperialibacter roseus</name>
    <dbReference type="NCBI Taxonomy" id="1324217"/>
    <lineage>
        <taxon>Bacteria</taxon>
        <taxon>Pseudomonadati</taxon>
        <taxon>Bacteroidota</taxon>
        <taxon>Cytophagia</taxon>
        <taxon>Cytophagales</taxon>
        <taxon>Flammeovirgaceae</taxon>
        <taxon>Imperialibacter</taxon>
    </lineage>
</organism>
<sequence>MARIKYYYDTETCKYERVKVSSWDIFLNLLGFLTVALILAIGILLGYNTYFDSPKEALLKKENEELNMYYELLKKDMNETQDMLASLQNRDDQIYRVIFEAEPIPSSIREAGVGGANRYKDMIESDLQREELIVESFKKLDKLKKQMYIQTKSFDEIMKLAKNKEELWAATPAIQPISNKELKRLASGFGIRIDPILKTSKMHAGVDFSAERGTPIYATGDGVIKSVRYDFGGYGKYVVIDHGFGYETLYGHMDLQNVKVGQRVKRGETIGFVGSTGKSTAPHVHYEVHINGKATDPVHYFFQGVTPEEYEEILRLASVENQSLG</sequence>
<protein>
    <submittedName>
        <fullName evidence="3">Peptidoglycan DD-metalloendopeptidase family protein</fullName>
    </submittedName>
</protein>
<dbReference type="Proteomes" id="UP001302349">
    <property type="component" value="Chromosome"/>
</dbReference>
<dbReference type="PANTHER" id="PTHR21666:SF286">
    <property type="entry name" value="LIPOPROTEIN NLPD"/>
    <property type="match status" value="1"/>
</dbReference>
<dbReference type="Gene3D" id="2.70.70.10">
    <property type="entry name" value="Glucose Permease (Domain IIA)"/>
    <property type="match status" value="1"/>
</dbReference>
<dbReference type="SUPFAM" id="SSF51261">
    <property type="entry name" value="Duplicated hybrid motif"/>
    <property type="match status" value="1"/>
</dbReference>
<evidence type="ECO:0000313" key="4">
    <source>
        <dbReference type="Proteomes" id="UP001302349"/>
    </source>
</evidence>
<dbReference type="InterPro" id="IPR050570">
    <property type="entry name" value="Cell_wall_metabolism_enzyme"/>
</dbReference>
<keyword evidence="1" id="KW-0812">Transmembrane</keyword>
<proteinExistence type="predicted"/>
<dbReference type="InterPro" id="IPR016047">
    <property type="entry name" value="M23ase_b-sheet_dom"/>
</dbReference>
<reference evidence="3 4" key="1">
    <citation type="journal article" date="2023" name="Microbiol. Resour. Announc.">
        <title>Complete Genome Sequence of Imperialibacter roseus strain P4T.</title>
        <authorList>
            <person name="Tizabi D.R."/>
            <person name="Bachvaroff T."/>
            <person name="Hill R.T."/>
        </authorList>
    </citation>
    <scope>NUCLEOTIDE SEQUENCE [LARGE SCALE GENOMIC DNA]</scope>
    <source>
        <strain evidence="3 4">P4T</strain>
    </source>
</reference>
<dbReference type="CDD" id="cd12797">
    <property type="entry name" value="M23_peptidase"/>
    <property type="match status" value="1"/>
</dbReference>
<evidence type="ECO:0000259" key="2">
    <source>
        <dbReference type="Pfam" id="PF01551"/>
    </source>
</evidence>
<keyword evidence="4" id="KW-1185">Reference proteome</keyword>
<dbReference type="PANTHER" id="PTHR21666">
    <property type="entry name" value="PEPTIDASE-RELATED"/>
    <property type="match status" value="1"/>
</dbReference>
<dbReference type="EMBL" id="CP136051">
    <property type="protein sequence ID" value="WOK07713.1"/>
    <property type="molecule type" value="Genomic_DNA"/>
</dbReference>
<evidence type="ECO:0000313" key="3">
    <source>
        <dbReference type="EMBL" id="WOK07713.1"/>
    </source>
</evidence>